<feature type="repeat" description="PPR" evidence="2">
    <location>
        <begin position="451"/>
        <end position="485"/>
    </location>
</feature>
<evidence type="ECO:0000313" key="3">
    <source>
        <dbReference type="EMBL" id="MQL97895.1"/>
    </source>
</evidence>
<feature type="repeat" description="PPR" evidence="2">
    <location>
        <begin position="583"/>
        <end position="617"/>
    </location>
</feature>
<dbReference type="Proteomes" id="UP000652761">
    <property type="component" value="Unassembled WGS sequence"/>
</dbReference>
<gene>
    <name evidence="3" type="ORF">Taro_030597</name>
</gene>
<dbReference type="AlphaFoldDB" id="A0A843VPK2"/>
<dbReference type="OrthoDB" id="185373at2759"/>
<evidence type="ECO:0000313" key="4">
    <source>
        <dbReference type="Proteomes" id="UP000652761"/>
    </source>
</evidence>
<proteinExistence type="predicted"/>
<dbReference type="InterPro" id="IPR046960">
    <property type="entry name" value="PPR_At4g14850-like_plant"/>
</dbReference>
<feature type="repeat" description="PPR" evidence="2">
    <location>
        <begin position="350"/>
        <end position="384"/>
    </location>
</feature>
<dbReference type="InterPro" id="IPR002885">
    <property type="entry name" value="PPR_rpt"/>
</dbReference>
<sequence>MRPFSSVHTFFRTTAASPYSYGKSYVSSTIFTITDPNHLPTSHLPASSGRDQCLRLLETCIGDKDLAVGARVHATIVTAGLQGDSFLAAKLVSLYSLCANPSTAAAILDGFAGCNVFLLNAAIRGNIGNGLYQRAIAVFDRKRRGGVVPDSSTFSCVAKACAFLSDLRRGRQLHGLAVASGLGEDLFVSNSLICMYAKCGSLAAGIQVFDKMHQRDAISWNSIISAHAQGGFDGGALVKVREMAGNGGLSPDDVTLVSALAVCFSAESVEEVHGYAIRNAFESTPTVSNALISAYGKCGRVGEARRVFNTSILRDKVSWNALISCYAQNGFFEESMQLLQDMRASGLDADVITYSGVISSLAQNDKPHQAMQIFKELLEVGLIPDAITIASILPAISDLPGVRLCREMHAYSYRHRMESDRRVKNALVSVYSKCGLIQNAYLVFERIEDRDVISWSSIVAGYAQNGCCNESLVVFGQMVRAEIEPNPISITSVLAACSGVSGLRQGREVHLWAIKHAFDGQTYVGSALIDMYAKCGRIVNSRRVFDLMKERNLVTWNAMIGGYAFHGLGEEAIKIFRSLDGPDEVSFIATLSACSHGGLVKEGIEIFNSMKDFKVNPREEHYACMVDILGRSGKLDRAMELVRAMPVKANSEIWGSLLGACKTHCNLGMGIYSGTQIIGNGSISSGYYVTLSNILAEFGRWSDVEATRELMNKKGVKKGIACSWIEVDKEVYHFVAKDRVQHPEWGRLLGILSSLSEQMKGMSS</sequence>
<protein>
    <recommendedName>
        <fullName evidence="5">Pentatricopeptide repeat-containing protein</fullName>
    </recommendedName>
</protein>
<dbReference type="FunFam" id="1.25.40.10:FF:000090">
    <property type="entry name" value="Pentatricopeptide repeat-containing protein, chloroplastic"/>
    <property type="match status" value="1"/>
</dbReference>
<organism evidence="3 4">
    <name type="scientific">Colocasia esculenta</name>
    <name type="common">Wild taro</name>
    <name type="synonym">Arum esculentum</name>
    <dbReference type="NCBI Taxonomy" id="4460"/>
    <lineage>
        <taxon>Eukaryota</taxon>
        <taxon>Viridiplantae</taxon>
        <taxon>Streptophyta</taxon>
        <taxon>Embryophyta</taxon>
        <taxon>Tracheophyta</taxon>
        <taxon>Spermatophyta</taxon>
        <taxon>Magnoliopsida</taxon>
        <taxon>Liliopsida</taxon>
        <taxon>Araceae</taxon>
        <taxon>Aroideae</taxon>
        <taxon>Colocasieae</taxon>
        <taxon>Colocasia</taxon>
    </lineage>
</organism>
<accession>A0A843VPK2</accession>
<dbReference type="GO" id="GO:0009451">
    <property type="term" value="P:RNA modification"/>
    <property type="evidence" value="ECO:0007669"/>
    <property type="project" value="InterPro"/>
</dbReference>
<feature type="repeat" description="PPR" evidence="2">
    <location>
        <begin position="185"/>
        <end position="219"/>
    </location>
</feature>
<evidence type="ECO:0008006" key="5">
    <source>
        <dbReference type="Google" id="ProtNLM"/>
    </source>
</evidence>
<evidence type="ECO:0000256" key="2">
    <source>
        <dbReference type="PROSITE-ProRule" id="PRU00708"/>
    </source>
</evidence>
<dbReference type="GO" id="GO:0003723">
    <property type="term" value="F:RNA binding"/>
    <property type="evidence" value="ECO:0007669"/>
    <property type="project" value="InterPro"/>
</dbReference>
<evidence type="ECO:0000256" key="1">
    <source>
        <dbReference type="ARBA" id="ARBA00022737"/>
    </source>
</evidence>
<dbReference type="EMBL" id="NMUH01002114">
    <property type="protein sequence ID" value="MQL97895.1"/>
    <property type="molecule type" value="Genomic_DNA"/>
</dbReference>
<dbReference type="InterPro" id="IPR011990">
    <property type="entry name" value="TPR-like_helical_dom_sf"/>
</dbReference>
<keyword evidence="4" id="KW-1185">Reference proteome</keyword>
<dbReference type="PROSITE" id="PS51375">
    <property type="entry name" value="PPR"/>
    <property type="match status" value="5"/>
</dbReference>
<dbReference type="Gene3D" id="1.25.40.10">
    <property type="entry name" value="Tetratricopeptide repeat domain"/>
    <property type="match status" value="4"/>
</dbReference>
<dbReference type="PANTHER" id="PTHR47926">
    <property type="entry name" value="PENTATRICOPEPTIDE REPEAT-CONTAINING PROTEIN"/>
    <property type="match status" value="1"/>
</dbReference>
<feature type="repeat" description="PPR" evidence="2">
    <location>
        <begin position="315"/>
        <end position="349"/>
    </location>
</feature>
<dbReference type="PANTHER" id="PTHR47926:SF500">
    <property type="entry name" value="REPEAT-CONTAINING PROTEIN, PUTATIVE-RELATED"/>
    <property type="match status" value="1"/>
</dbReference>
<name>A0A843VPK2_COLES</name>
<dbReference type="Pfam" id="PF20431">
    <property type="entry name" value="E_motif"/>
    <property type="match status" value="1"/>
</dbReference>
<dbReference type="FunFam" id="1.25.40.10:FF:000393">
    <property type="entry name" value="Pentatricopeptide repeat-containing protein At1g20230"/>
    <property type="match status" value="1"/>
</dbReference>
<dbReference type="FunFam" id="1.25.40.10:FF:000344">
    <property type="entry name" value="Pentatricopeptide repeat-containing protein"/>
    <property type="match status" value="1"/>
</dbReference>
<dbReference type="FunFam" id="1.25.40.10:FF:000361">
    <property type="entry name" value="Pentatricopeptide repeat-containing protein chloroplastic"/>
    <property type="match status" value="1"/>
</dbReference>
<dbReference type="Pfam" id="PF13041">
    <property type="entry name" value="PPR_2"/>
    <property type="match status" value="1"/>
</dbReference>
<dbReference type="InterPro" id="IPR046848">
    <property type="entry name" value="E_motif"/>
</dbReference>
<reference evidence="3" key="1">
    <citation type="submission" date="2017-07" db="EMBL/GenBank/DDBJ databases">
        <title>Taro Niue Genome Assembly and Annotation.</title>
        <authorList>
            <person name="Atibalentja N."/>
            <person name="Keating K."/>
            <person name="Fields C.J."/>
        </authorList>
    </citation>
    <scope>NUCLEOTIDE SEQUENCE</scope>
    <source>
        <strain evidence="3">Niue_2</strain>
        <tissue evidence="3">Leaf</tissue>
    </source>
</reference>
<keyword evidence="1" id="KW-0677">Repeat</keyword>
<dbReference type="Pfam" id="PF01535">
    <property type="entry name" value="PPR"/>
    <property type="match status" value="9"/>
</dbReference>
<comment type="caution">
    <text evidence="3">The sequence shown here is derived from an EMBL/GenBank/DDBJ whole genome shotgun (WGS) entry which is preliminary data.</text>
</comment>
<dbReference type="NCBIfam" id="TIGR00756">
    <property type="entry name" value="PPR"/>
    <property type="match status" value="3"/>
</dbReference>